<evidence type="ECO:0000313" key="4">
    <source>
        <dbReference type="EMBL" id="MBU7597059.1"/>
    </source>
</evidence>
<dbReference type="EMBL" id="JAELVF020000001">
    <property type="protein sequence ID" value="MBU7597059.1"/>
    <property type="molecule type" value="Genomic_DNA"/>
</dbReference>
<keyword evidence="5" id="KW-1185">Reference proteome</keyword>
<dbReference type="SUPFAM" id="SSF46689">
    <property type="entry name" value="Homeodomain-like"/>
    <property type="match status" value="1"/>
</dbReference>
<evidence type="ECO:0000256" key="2">
    <source>
        <dbReference type="PROSITE-ProRule" id="PRU00335"/>
    </source>
</evidence>
<evidence type="ECO:0000313" key="5">
    <source>
        <dbReference type="Proteomes" id="UP000694501"/>
    </source>
</evidence>
<dbReference type="Pfam" id="PF00440">
    <property type="entry name" value="TetR_N"/>
    <property type="match status" value="1"/>
</dbReference>
<dbReference type="GO" id="GO:0003677">
    <property type="term" value="F:DNA binding"/>
    <property type="evidence" value="ECO:0007669"/>
    <property type="project" value="UniProtKB-UniRule"/>
</dbReference>
<organism evidence="4 5">
    <name type="scientific">Streptomyces tardus</name>
    <dbReference type="NCBI Taxonomy" id="2780544"/>
    <lineage>
        <taxon>Bacteria</taxon>
        <taxon>Bacillati</taxon>
        <taxon>Actinomycetota</taxon>
        <taxon>Actinomycetes</taxon>
        <taxon>Kitasatosporales</taxon>
        <taxon>Streptomycetaceae</taxon>
        <taxon>Streptomyces</taxon>
    </lineage>
</organism>
<dbReference type="Proteomes" id="UP000694501">
    <property type="component" value="Unassembled WGS sequence"/>
</dbReference>
<feature type="domain" description="HTH tetR-type" evidence="3">
    <location>
        <begin position="36"/>
        <end position="96"/>
    </location>
</feature>
<evidence type="ECO:0000256" key="1">
    <source>
        <dbReference type="ARBA" id="ARBA00023125"/>
    </source>
</evidence>
<dbReference type="InterPro" id="IPR009057">
    <property type="entry name" value="Homeodomain-like_sf"/>
</dbReference>
<reference evidence="4" key="1">
    <citation type="submission" date="2021-06" db="EMBL/GenBank/DDBJ databases">
        <title>Sequencing of actinobacteria type strains.</title>
        <authorList>
            <person name="Nguyen G.-S."/>
            <person name="Wentzel A."/>
        </authorList>
    </citation>
    <scope>NUCLEOTIDE SEQUENCE</scope>
    <source>
        <strain evidence="4">P38-E01</strain>
    </source>
</reference>
<gene>
    <name evidence="4" type="ORF">JGS22_005255</name>
</gene>
<evidence type="ECO:0000259" key="3">
    <source>
        <dbReference type="PROSITE" id="PS50977"/>
    </source>
</evidence>
<dbReference type="PANTHER" id="PTHR47752:SF1">
    <property type="entry name" value="HTH-TYPE TRANSCRIPTIONAL REPRESSOR FABR"/>
    <property type="match status" value="1"/>
</dbReference>
<comment type="caution">
    <text evidence="4">The sequence shown here is derived from an EMBL/GenBank/DDBJ whole genome shotgun (WGS) entry which is preliminary data.</text>
</comment>
<protein>
    <submittedName>
        <fullName evidence="4">TetR family transcriptional regulator</fullName>
    </submittedName>
</protein>
<dbReference type="Gene3D" id="1.10.10.60">
    <property type="entry name" value="Homeodomain-like"/>
    <property type="match status" value="1"/>
</dbReference>
<feature type="DNA-binding region" description="H-T-H motif" evidence="2">
    <location>
        <begin position="59"/>
        <end position="78"/>
    </location>
</feature>
<name>A0A949JEL1_9ACTN</name>
<accession>A0A949JEL1</accession>
<dbReference type="Gene3D" id="1.10.357.10">
    <property type="entry name" value="Tetracycline Repressor, domain 2"/>
    <property type="match status" value="1"/>
</dbReference>
<dbReference type="PANTHER" id="PTHR47752">
    <property type="entry name" value="HTH-TYPE TRANSCRIPTIONAL REPRESSOR FABR"/>
    <property type="match status" value="1"/>
</dbReference>
<dbReference type="PROSITE" id="PS50977">
    <property type="entry name" value="HTH_TETR_2"/>
    <property type="match status" value="1"/>
</dbReference>
<dbReference type="InterPro" id="IPR001647">
    <property type="entry name" value="HTH_TetR"/>
</dbReference>
<keyword evidence="1 2" id="KW-0238">DNA-binding</keyword>
<proteinExistence type="predicted"/>
<dbReference type="AlphaFoldDB" id="A0A949JEL1"/>
<dbReference type="InterPro" id="IPR050692">
    <property type="entry name" value="HTH_transcr_repressor_FabR"/>
</dbReference>
<sequence>MFTETTLRSTGADWQTSVYSFPVSRTTSGSREAQKQRTRQAMLDAALGLLEDQNISSLGLREVTRAVDITPAAFYRHFRDIPDLGVALVEEALDSLHTLVRTVLDAPVEQTERMDRTVRLVRDYVREHPAHIRFVMRERHSGVRAVRLAIASHFDRFVAETAEALAEDPGFSAWDGHDREMLAGMLVEQMVQTGSAFLTAELGEGPNAERVAATARDRHRLILLGAERWQDQTD</sequence>